<dbReference type="KEGG" id="kme:H0A61_02052"/>
<dbReference type="Proteomes" id="UP000662904">
    <property type="component" value="Chromosome"/>
</dbReference>
<dbReference type="Pfam" id="PF13476">
    <property type="entry name" value="AAA_23"/>
    <property type="match status" value="1"/>
</dbReference>
<evidence type="ECO:0000256" key="3">
    <source>
        <dbReference type="ARBA" id="ARBA00013368"/>
    </source>
</evidence>
<name>A0A8A0RN37_9FIRM</name>
<protein>
    <recommendedName>
        <fullName evidence="3">Nuclease SbcCD subunit C</fullName>
    </recommendedName>
</protein>
<feature type="coiled-coil region" evidence="4">
    <location>
        <begin position="523"/>
        <end position="585"/>
    </location>
</feature>
<evidence type="ECO:0000313" key="7">
    <source>
        <dbReference type="Proteomes" id="UP000662904"/>
    </source>
</evidence>
<feature type="coiled-coil region" evidence="4">
    <location>
        <begin position="357"/>
        <end position="419"/>
    </location>
</feature>
<comment type="similarity">
    <text evidence="1">Belongs to the SMC family. SbcC subfamily.</text>
</comment>
<feature type="coiled-coil region" evidence="4">
    <location>
        <begin position="295"/>
        <end position="329"/>
    </location>
</feature>
<dbReference type="RefSeq" id="WP_206707018.1">
    <property type="nucleotide sequence ID" value="NZ_CP059066.1"/>
</dbReference>
<gene>
    <name evidence="6" type="primary">sbcC</name>
    <name evidence="6" type="ORF">H0A61_02052</name>
</gene>
<dbReference type="InterPro" id="IPR027417">
    <property type="entry name" value="P-loop_NTPase"/>
</dbReference>
<organism evidence="6 7">
    <name type="scientific">Koleobacter methoxysyntrophicus</name>
    <dbReference type="NCBI Taxonomy" id="2751313"/>
    <lineage>
        <taxon>Bacteria</taxon>
        <taxon>Bacillati</taxon>
        <taxon>Bacillota</taxon>
        <taxon>Clostridia</taxon>
        <taxon>Koleobacterales</taxon>
        <taxon>Koleobacteraceae</taxon>
        <taxon>Koleobacter</taxon>
    </lineage>
</organism>
<accession>A0A8A0RN37</accession>
<dbReference type="GO" id="GO:0006302">
    <property type="term" value="P:double-strand break repair"/>
    <property type="evidence" value="ECO:0007669"/>
    <property type="project" value="InterPro"/>
</dbReference>
<dbReference type="PANTHER" id="PTHR32114:SF2">
    <property type="entry name" value="ABC TRANSPORTER ABCH.3"/>
    <property type="match status" value="1"/>
</dbReference>
<comment type="subunit">
    <text evidence="2">Heterodimer of SbcC and SbcD.</text>
</comment>
<evidence type="ECO:0000259" key="5">
    <source>
        <dbReference type="Pfam" id="PF13476"/>
    </source>
</evidence>
<dbReference type="EMBL" id="CP059066">
    <property type="protein sequence ID" value="QSQ09673.1"/>
    <property type="molecule type" value="Genomic_DNA"/>
</dbReference>
<evidence type="ECO:0000256" key="2">
    <source>
        <dbReference type="ARBA" id="ARBA00011322"/>
    </source>
</evidence>
<feature type="coiled-coil region" evidence="4">
    <location>
        <begin position="861"/>
        <end position="895"/>
    </location>
</feature>
<dbReference type="SUPFAM" id="SSF52540">
    <property type="entry name" value="P-loop containing nucleoside triphosphate hydrolases"/>
    <property type="match status" value="1"/>
</dbReference>
<dbReference type="AlphaFoldDB" id="A0A8A0RN37"/>
<feature type="coiled-coil region" evidence="4">
    <location>
        <begin position="946"/>
        <end position="1045"/>
    </location>
</feature>
<evidence type="ECO:0000313" key="6">
    <source>
        <dbReference type="EMBL" id="QSQ09673.1"/>
    </source>
</evidence>
<dbReference type="PANTHER" id="PTHR32114">
    <property type="entry name" value="ABC TRANSPORTER ABCH.3"/>
    <property type="match status" value="1"/>
</dbReference>
<keyword evidence="7" id="KW-1185">Reference proteome</keyword>
<dbReference type="Pfam" id="PF13558">
    <property type="entry name" value="SbcC_Walker_B"/>
    <property type="match status" value="1"/>
</dbReference>
<evidence type="ECO:0000256" key="1">
    <source>
        <dbReference type="ARBA" id="ARBA00006930"/>
    </source>
</evidence>
<feature type="coiled-coil region" evidence="4">
    <location>
        <begin position="443"/>
        <end position="491"/>
    </location>
</feature>
<sequence>MKPIKLKIAGLHSFREPQVIDFDRLCETGVFGIFGPTGSGKSTILDAITLALYGKVERAPHNTQGILNHAEDGLMVEFVFELGNRNLRNRYMVQRGFVRGEGVQLKSSACRLVQFIDGRELVLADRPSEITGQVEKLLGLNVDDFTRAVVLPQGKFSEFLSLKGKERRQMLERLFNLEQYGDLLNQRLSQRLNSVSGELQGIIGEQKGLGDASEEAVKMAEKKFLEARAMEIKSAEFLKKVEEEYEKQRQLWEWQQELAEVIKARRQLDLIKDEIALKAGKLDAALRAEGIRPYLNEVKEAEDSLMKAKKDLDQAVIELERSKEKVSKTLDSFEKVSQKRNRDEPLLIETLAKLEQAKNYEEELIKLRGIIKGLQEEYERVNNSRKVIESRLEEICRQRDKDEESMKNLKEKLDRFTVTPEYRLQIGEAFNAKQSYLSAEKLTRNLEEDLKTKIKELEQIQNLKNKIQEEVRNLEEKLENLKVRLSEMQANKPGDEGSLAARMKEIALLRSSVEEMARCEKELDFELTAQNKKEKELREAKEEYELIEKDYNRVKALCEETGVKVKQLEGDLKEFEQQNLASRLAETLYPGKPCPVCGSIHHPSPAEIVDDSLINELRARIERAKREEEDLKRELNDRIASLTNAAAKTRSMEYMVDSGKKAVEEKKMKLKGLKERLPGDLREKDTASILLILDEREKGLLEESRNLQDWQTKIEELRMEIEKSGGLLSQNREKFEGVKSTFIAGEKAIKEVKARIEEARRELAAAVERLTAARGEVPVEDIEKENSKIQNWDKLAADLGKKIRGLEAKVRETEEAIENLTSQKNELEIRINVIKSEGKQQREKYDDLKTKLEEITEGKPVQALIDEKTKILNSLREMEKQIKKEHEEALKLFNTAQENKAGAERAFKLSNERFTKAKTKLHEAVKEAGFNSVREAEDSLSDAKQREKWRLEVEEYRQKETALEEDRRKLEHKLGGRCLTREEWDEWQNRLEKAKESYQRAVSERGGAKLEYESSKEKHTKWIQLEKRRQALETQESMLKELQTVLRGNAFVEFIAEEQLIGVALDASAILGKLTKHRYALEVDSSGAFIMRDDANGGVKRPVTTLSGGETFLTSLALALALSSQIQLKGEYPLEFFFLDEGFGTLDSELLEVVMDTLERLHEDNLTVGIISHVPELRNRLARRLIVDPAQPGGRGTRVKIEIA</sequence>
<feature type="coiled-coil region" evidence="4">
    <location>
        <begin position="614"/>
        <end position="652"/>
    </location>
</feature>
<proteinExistence type="inferred from homology"/>
<feature type="coiled-coil region" evidence="4">
    <location>
        <begin position="700"/>
        <end position="837"/>
    </location>
</feature>
<evidence type="ECO:0000256" key="4">
    <source>
        <dbReference type="SAM" id="Coils"/>
    </source>
</evidence>
<feature type="domain" description="Rad50/SbcC-type AAA" evidence="5">
    <location>
        <begin position="5"/>
        <end position="263"/>
    </location>
</feature>
<dbReference type="GO" id="GO:0016887">
    <property type="term" value="F:ATP hydrolysis activity"/>
    <property type="evidence" value="ECO:0007669"/>
    <property type="project" value="InterPro"/>
</dbReference>
<dbReference type="Gene3D" id="3.40.50.300">
    <property type="entry name" value="P-loop containing nucleotide triphosphate hydrolases"/>
    <property type="match status" value="2"/>
</dbReference>
<reference evidence="6" key="1">
    <citation type="submission" date="2020-07" db="EMBL/GenBank/DDBJ databases">
        <title>Koleobacter methoxysyntrophicus gen. nov., sp. nov., a novel anaerobic bacterium isolated from deep subsurface oil field and proposal of Koleobacterales ord. nov. in the phylum Firmicutes.</title>
        <authorList>
            <person name="Sakamoto S."/>
            <person name="Tamaki H."/>
        </authorList>
    </citation>
    <scope>NUCLEOTIDE SEQUENCE</scope>
    <source>
        <strain evidence="6">NRmbB1</strain>
    </source>
</reference>
<keyword evidence="4" id="KW-0175">Coiled coil</keyword>
<dbReference type="Gene3D" id="1.10.287.1490">
    <property type="match status" value="1"/>
</dbReference>
<dbReference type="InterPro" id="IPR038729">
    <property type="entry name" value="Rad50/SbcC_AAA"/>
</dbReference>